<accession>A0A2M6WQY7</accession>
<dbReference type="InterPro" id="IPR029455">
    <property type="entry name" value="GHL15"/>
</dbReference>
<name>A0A2M6WQY7_9BACT</name>
<proteinExistence type="predicted"/>
<gene>
    <name evidence="2" type="ORF">COT98_00695</name>
</gene>
<evidence type="ECO:0000313" key="2">
    <source>
        <dbReference type="EMBL" id="PIT95219.1"/>
    </source>
</evidence>
<dbReference type="InterPro" id="IPR013517">
    <property type="entry name" value="FG-GAP"/>
</dbReference>
<evidence type="ECO:0000313" key="3">
    <source>
        <dbReference type="Proteomes" id="UP000228900"/>
    </source>
</evidence>
<evidence type="ECO:0000256" key="1">
    <source>
        <dbReference type="ARBA" id="ARBA00022729"/>
    </source>
</evidence>
<comment type="caution">
    <text evidence="2">The sequence shown here is derived from an EMBL/GenBank/DDBJ whole genome shotgun (WGS) entry which is preliminary data.</text>
</comment>
<organism evidence="2 3">
    <name type="scientific">Candidatus Falkowbacteria bacterium CG10_big_fil_rev_8_21_14_0_10_39_9</name>
    <dbReference type="NCBI Taxonomy" id="1974566"/>
    <lineage>
        <taxon>Bacteria</taxon>
        <taxon>Candidatus Falkowiibacteriota</taxon>
    </lineage>
</organism>
<dbReference type="InterPro" id="IPR028994">
    <property type="entry name" value="Integrin_alpha_N"/>
</dbReference>
<sequence>MKKIKVIINIFLILAILWPVSGFAQENVSRTYPRLANYFLKWTIEDSEVEELAKWDLLILDMEVENNSRANVKKIRQLNPDIKILAYITSQEVIGGIYQNQWQFYGNLRKKLVDNIDTSWWLKDKAGNKISFWPGTYMLNVTSGCGSSAAGDKWNEYLPTFVKNEIYDSGLWDGVFYDNLWGDVTWVRNGDMDINRNGNIRPIAEINRDWASGNKAMLTRSRELMGNNFIIMGNGMVYDGYQPYLNGMMFESFPSPWENGGTWTGSMNTYTKISATNRQPNISVLNTYSKDRNSFTKVRFGLASTLMQDSGYFSYDYDNTNHAQLWWYDEYNINLGKPLFPAYNILDKTNEKFKAGLWRRDFENGIVMLNSTSKEQKYIFSREEFEKINGAQDRSVNNGSIINWIKIAPNDGVILLKRNTEIVNNSFYNGNFIRVYNNQGIQVRNGFFSYLDNFPGNEQIIVLDIDNDQNKEFLANGGGILSLYKNGKKTKVFNPYKSKFKGEISTALVDLDNNGKYEIITGAGKGGGPQVQVMSVDGAVVGSFFAYDKAFRGGVNVSGGQIGGDVKREIVTGPGAGMIPEVRIYGSDGKLFFKFLAYDKGFKGGVNVAVGDVNGDGQNEIVTGAGAGGGPEIRVFDIYGKLLKKFMAYDKTMKTGVKVIVEDINSDGIDEILASSANF</sequence>
<dbReference type="Pfam" id="PF01839">
    <property type="entry name" value="FG-GAP"/>
    <property type="match status" value="1"/>
</dbReference>
<dbReference type="AlphaFoldDB" id="A0A2M6WQY7"/>
<dbReference type="Proteomes" id="UP000228900">
    <property type="component" value="Unassembled WGS sequence"/>
</dbReference>
<dbReference type="Pfam" id="PF14885">
    <property type="entry name" value="GHL15"/>
    <property type="match status" value="1"/>
</dbReference>
<protein>
    <submittedName>
        <fullName evidence="2">Uncharacterized protein</fullName>
    </submittedName>
</protein>
<reference evidence="3" key="1">
    <citation type="submission" date="2017-09" db="EMBL/GenBank/DDBJ databases">
        <title>Depth-based differentiation of microbial function through sediment-hosted aquifers and enrichment of novel symbionts in the deep terrestrial subsurface.</title>
        <authorList>
            <person name="Probst A.J."/>
            <person name="Ladd B."/>
            <person name="Jarett J.K."/>
            <person name="Geller-Mcgrath D.E."/>
            <person name="Sieber C.M.K."/>
            <person name="Emerson J.B."/>
            <person name="Anantharaman K."/>
            <person name="Thomas B.C."/>
            <person name="Malmstrom R."/>
            <person name="Stieglmeier M."/>
            <person name="Klingl A."/>
            <person name="Woyke T."/>
            <person name="Ryan C.M."/>
            <person name="Banfield J.F."/>
        </authorList>
    </citation>
    <scope>NUCLEOTIDE SEQUENCE [LARGE SCALE GENOMIC DNA]</scope>
</reference>
<dbReference type="SUPFAM" id="SSF69318">
    <property type="entry name" value="Integrin alpha N-terminal domain"/>
    <property type="match status" value="1"/>
</dbReference>
<keyword evidence="1" id="KW-0732">Signal</keyword>
<dbReference type="EMBL" id="PFAQ01000013">
    <property type="protein sequence ID" value="PIT95219.1"/>
    <property type="molecule type" value="Genomic_DNA"/>
</dbReference>